<evidence type="ECO:0000313" key="8">
    <source>
        <dbReference type="Proteomes" id="UP001151518"/>
    </source>
</evidence>
<feature type="region of interest" description="Disordered" evidence="5">
    <location>
        <begin position="137"/>
        <end position="180"/>
    </location>
</feature>
<feature type="compositionally biased region" description="Low complexity" evidence="5">
    <location>
        <begin position="416"/>
        <end position="433"/>
    </location>
</feature>
<keyword evidence="3 4" id="KW-0539">Nucleus</keyword>
<evidence type="ECO:0000259" key="6">
    <source>
        <dbReference type="PROSITE" id="PS50118"/>
    </source>
</evidence>
<feature type="region of interest" description="Disordered" evidence="5">
    <location>
        <begin position="244"/>
        <end position="475"/>
    </location>
</feature>
<comment type="subcellular location">
    <subcellularLocation>
        <location evidence="1">Nucleus</location>
    </subcellularLocation>
</comment>
<evidence type="ECO:0000256" key="1">
    <source>
        <dbReference type="ARBA" id="ARBA00004123"/>
    </source>
</evidence>
<dbReference type="PANTHER" id="PTHR46040:SF3">
    <property type="entry name" value="HIGH MOBILITY GROUP PROTEIN 2"/>
    <property type="match status" value="1"/>
</dbReference>
<evidence type="ECO:0000256" key="5">
    <source>
        <dbReference type="SAM" id="MobiDB-lite"/>
    </source>
</evidence>
<dbReference type="OrthoDB" id="1919336at2759"/>
<comment type="caution">
    <text evidence="7">The sequence shown here is derived from an EMBL/GenBank/DDBJ whole genome shotgun (WGS) entry which is preliminary data.</text>
</comment>
<dbReference type="SMART" id="SM00398">
    <property type="entry name" value="HMG"/>
    <property type="match status" value="1"/>
</dbReference>
<evidence type="ECO:0000256" key="4">
    <source>
        <dbReference type="PROSITE-ProRule" id="PRU00267"/>
    </source>
</evidence>
<accession>A0A9W8L0G1</accession>
<dbReference type="AlphaFoldDB" id="A0A9W8L0G1"/>
<dbReference type="InterPro" id="IPR036910">
    <property type="entry name" value="HMG_box_dom_sf"/>
</dbReference>
<evidence type="ECO:0000256" key="3">
    <source>
        <dbReference type="ARBA" id="ARBA00023242"/>
    </source>
</evidence>
<protein>
    <submittedName>
        <fullName evidence="7">Non-histone protein</fullName>
    </submittedName>
</protein>
<dbReference type="Pfam" id="PF00505">
    <property type="entry name" value="HMG_box"/>
    <property type="match status" value="1"/>
</dbReference>
<keyword evidence="2 4" id="KW-0238">DNA-binding</keyword>
<feature type="DNA-binding region" description="HMG box" evidence="4">
    <location>
        <begin position="179"/>
        <end position="247"/>
    </location>
</feature>
<dbReference type="Pfam" id="PF24245">
    <property type="entry name" value="INO80F"/>
    <property type="match status" value="1"/>
</dbReference>
<dbReference type="InterPro" id="IPR056513">
    <property type="entry name" value="INO80F"/>
</dbReference>
<dbReference type="SUPFAM" id="SSF47095">
    <property type="entry name" value="HMG-box"/>
    <property type="match status" value="1"/>
</dbReference>
<name>A0A9W8L0G1_9FUNG</name>
<organism evidence="7 8">
    <name type="scientific">Coemansia spiralis</name>
    <dbReference type="NCBI Taxonomy" id="417178"/>
    <lineage>
        <taxon>Eukaryota</taxon>
        <taxon>Fungi</taxon>
        <taxon>Fungi incertae sedis</taxon>
        <taxon>Zoopagomycota</taxon>
        <taxon>Kickxellomycotina</taxon>
        <taxon>Kickxellomycetes</taxon>
        <taxon>Kickxellales</taxon>
        <taxon>Kickxellaceae</taxon>
        <taxon>Coemansia</taxon>
    </lineage>
</organism>
<dbReference type="PANTHER" id="PTHR46040">
    <property type="entry name" value="HIGH MOBILITY GROUP PROTEIN 2"/>
    <property type="match status" value="1"/>
</dbReference>
<feature type="domain" description="HMG box" evidence="6">
    <location>
        <begin position="179"/>
        <end position="247"/>
    </location>
</feature>
<reference evidence="7" key="1">
    <citation type="submission" date="2022-07" db="EMBL/GenBank/DDBJ databases">
        <title>Phylogenomic reconstructions and comparative analyses of Kickxellomycotina fungi.</title>
        <authorList>
            <person name="Reynolds N.K."/>
            <person name="Stajich J.E."/>
            <person name="Barry K."/>
            <person name="Grigoriev I.V."/>
            <person name="Crous P."/>
            <person name="Smith M.E."/>
        </authorList>
    </citation>
    <scope>NUCLEOTIDE SEQUENCE</scope>
    <source>
        <strain evidence="7">NRRL 3115</strain>
    </source>
</reference>
<feature type="compositionally biased region" description="Low complexity" evidence="5">
    <location>
        <begin position="299"/>
        <end position="315"/>
    </location>
</feature>
<dbReference type="InterPro" id="IPR051965">
    <property type="entry name" value="ChromReg_NeuronalGeneExpr"/>
</dbReference>
<dbReference type="InterPro" id="IPR009071">
    <property type="entry name" value="HMG_box_dom"/>
</dbReference>
<feature type="compositionally biased region" description="Polar residues" evidence="5">
    <location>
        <begin position="343"/>
        <end position="354"/>
    </location>
</feature>
<feature type="compositionally biased region" description="Low complexity" evidence="5">
    <location>
        <begin position="455"/>
        <end position="475"/>
    </location>
</feature>
<dbReference type="GO" id="GO:0010468">
    <property type="term" value="P:regulation of gene expression"/>
    <property type="evidence" value="ECO:0007669"/>
    <property type="project" value="TreeGrafter"/>
</dbReference>
<dbReference type="EMBL" id="JANBTW010000003">
    <property type="protein sequence ID" value="KAJ2680696.1"/>
    <property type="molecule type" value="Genomic_DNA"/>
</dbReference>
<dbReference type="GO" id="GO:0005634">
    <property type="term" value="C:nucleus"/>
    <property type="evidence" value="ECO:0007669"/>
    <property type="project" value="UniProtKB-SubCell"/>
</dbReference>
<gene>
    <name evidence="7" type="primary">NHP10</name>
    <name evidence="7" type="ORF">GGI25_000331</name>
</gene>
<dbReference type="GO" id="GO:0003677">
    <property type="term" value="F:DNA binding"/>
    <property type="evidence" value="ECO:0007669"/>
    <property type="project" value="UniProtKB-UniRule"/>
</dbReference>
<sequence>MSKGSKTKSGAAGDGGVGADEKHHKYRCRELKRQLGELEDYNEALAIKLLRSQKRLRRMKIERNVLLERFERTHRYATNHDDDSASDSDAPLKDTFPRPHRLSDAEANDPSYYAPVSATTATSAASARSRRKLAANNAAASVASTPRQNSTNGIHTDPAAAAPVVSTRKPRVERDPRAPKRPANAFVMFCQFERPSIKSASTDLTSGELTKAMSAKWKDLPKSEKQKYFDLYEREMVRYQQELVSYKEGGTAPPTPASDSAPSKSGQQPSADADDNSALAPSADAPQKQQQHGDDEEPSTASTSTAFSEATTAASMLAYAETAHRAHSQAADADRGSEGDAGSSISTSTSNDNATAPADAEMAPSSQPSLMSVRELAVASQPLGADGDRSAPPRANGVATGHASPPAQASEHLPDPAANNAGAAESPAAAGSAQPSTEEIEKGLRSTALGEGSQAATAAAPPVTAPSTAKVAGQS</sequence>
<proteinExistence type="predicted"/>
<dbReference type="PROSITE" id="PS50118">
    <property type="entry name" value="HMG_BOX_2"/>
    <property type="match status" value="1"/>
</dbReference>
<evidence type="ECO:0000256" key="2">
    <source>
        <dbReference type="ARBA" id="ARBA00023125"/>
    </source>
</evidence>
<feature type="region of interest" description="Disordered" evidence="5">
    <location>
        <begin position="1"/>
        <end position="25"/>
    </location>
</feature>
<dbReference type="Gene3D" id="1.10.30.10">
    <property type="entry name" value="High mobility group box domain"/>
    <property type="match status" value="1"/>
</dbReference>
<feature type="compositionally biased region" description="Low complexity" evidence="5">
    <location>
        <begin position="137"/>
        <end position="146"/>
    </location>
</feature>
<feature type="region of interest" description="Disordered" evidence="5">
    <location>
        <begin position="78"/>
        <end position="114"/>
    </location>
</feature>
<evidence type="ECO:0000313" key="7">
    <source>
        <dbReference type="EMBL" id="KAJ2680696.1"/>
    </source>
</evidence>
<dbReference type="Proteomes" id="UP001151518">
    <property type="component" value="Unassembled WGS sequence"/>
</dbReference>
<feature type="compositionally biased region" description="Basic and acidic residues" evidence="5">
    <location>
        <begin position="90"/>
        <end position="104"/>
    </location>
</feature>